<dbReference type="Gene3D" id="2.160.20.120">
    <property type="match status" value="1"/>
</dbReference>
<feature type="signal peptide" evidence="1">
    <location>
        <begin position="1"/>
        <end position="17"/>
    </location>
</feature>
<evidence type="ECO:0000259" key="2">
    <source>
        <dbReference type="Pfam" id="PF10988"/>
    </source>
</evidence>
<name>A0A7Y9FJV6_9SPHN</name>
<gene>
    <name evidence="3" type="ORF">HD841_000430</name>
</gene>
<comment type="caution">
    <text evidence="3">The sequence shown here is derived from an EMBL/GenBank/DDBJ whole genome shotgun (WGS) entry which is preliminary data.</text>
</comment>
<protein>
    <recommendedName>
        <fullName evidence="2">Putative auto-transporter adhesin head GIN domain-containing protein</fullName>
    </recommendedName>
</protein>
<reference evidence="3 4" key="2">
    <citation type="submission" date="2020-08" db="EMBL/GenBank/DDBJ databases">
        <title>The Agave Microbiome: Exploring the role of microbial communities in plant adaptations to desert environments.</title>
        <authorList>
            <person name="Partida-Martinez L.P."/>
        </authorList>
    </citation>
    <scope>NUCLEOTIDE SEQUENCE [LARGE SCALE GENOMIC DNA]</scope>
    <source>
        <strain evidence="3 4">AS2.3</strain>
    </source>
</reference>
<evidence type="ECO:0000256" key="1">
    <source>
        <dbReference type="SAM" id="SignalP"/>
    </source>
</evidence>
<keyword evidence="4" id="KW-1185">Reference proteome</keyword>
<dbReference type="RefSeq" id="WP_179507231.1">
    <property type="nucleotide sequence ID" value="NZ_JACCBY010000001.1"/>
</dbReference>
<dbReference type="EMBL" id="JACCBY010000001">
    <property type="protein sequence ID" value="NYD88661.1"/>
    <property type="molecule type" value="Genomic_DNA"/>
</dbReference>
<reference evidence="3 4" key="1">
    <citation type="submission" date="2020-07" db="EMBL/GenBank/DDBJ databases">
        <authorList>
            <person name="Partida-Martinez L."/>
            <person name="Huntemann M."/>
            <person name="Clum A."/>
            <person name="Wang J."/>
            <person name="Palaniappan K."/>
            <person name="Ritter S."/>
            <person name="Chen I.-M."/>
            <person name="Stamatis D."/>
            <person name="Reddy T."/>
            <person name="O'Malley R."/>
            <person name="Daum C."/>
            <person name="Shapiro N."/>
            <person name="Ivanova N."/>
            <person name="Kyrpides N."/>
            <person name="Woyke T."/>
        </authorList>
    </citation>
    <scope>NUCLEOTIDE SEQUENCE [LARGE SCALE GENOMIC DNA]</scope>
    <source>
        <strain evidence="3 4">AS2.3</strain>
    </source>
</reference>
<dbReference type="AlphaFoldDB" id="A0A7Y9FJV6"/>
<accession>A0A7Y9FJV6</accession>
<proteinExistence type="predicted"/>
<dbReference type="InterPro" id="IPR021255">
    <property type="entry name" value="DUF2807"/>
</dbReference>
<evidence type="ECO:0000313" key="3">
    <source>
        <dbReference type="EMBL" id="NYD88661.1"/>
    </source>
</evidence>
<sequence>MIRLAALLLLLPSAAMAEERRVALGSFERVRINGAFEVTITTGSPGATVIGDRTVIGDIDLHTDGTTLIVRQSNAGRWGERRQGAATAPVRILLVTPRLSGIMMVGGSTISVARLVGTRVDLSAAGPGAIQVAAVQADQLTAQLAGDGKIGLAGRATTARLTASGAGMIDAAGLEAGDLNVHLDGPGAVTARARYTALVASNGLGRVTVSGRPKCRVIAAAGAPVTCGTAE</sequence>
<feature type="chain" id="PRO_5031123347" description="Putative auto-transporter adhesin head GIN domain-containing protein" evidence="1">
    <location>
        <begin position="18"/>
        <end position="231"/>
    </location>
</feature>
<evidence type="ECO:0000313" key="4">
    <source>
        <dbReference type="Proteomes" id="UP000517753"/>
    </source>
</evidence>
<organism evidence="3 4">
    <name type="scientific">Sphingomonas melonis</name>
    <dbReference type="NCBI Taxonomy" id="152682"/>
    <lineage>
        <taxon>Bacteria</taxon>
        <taxon>Pseudomonadati</taxon>
        <taxon>Pseudomonadota</taxon>
        <taxon>Alphaproteobacteria</taxon>
        <taxon>Sphingomonadales</taxon>
        <taxon>Sphingomonadaceae</taxon>
        <taxon>Sphingomonas</taxon>
    </lineage>
</organism>
<dbReference type="Pfam" id="PF10988">
    <property type="entry name" value="DUF2807"/>
    <property type="match status" value="1"/>
</dbReference>
<dbReference type="Proteomes" id="UP000517753">
    <property type="component" value="Unassembled WGS sequence"/>
</dbReference>
<keyword evidence="1" id="KW-0732">Signal</keyword>
<feature type="domain" description="Putative auto-transporter adhesin head GIN" evidence="2">
    <location>
        <begin position="27"/>
        <end position="213"/>
    </location>
</feature>